<feature type="compositionally biased region" description="Basic and acidic residues" evidence="1">
    <location>
        <begin position="87"/>
        <end position="103"/>
    </location>
</feature>
<evidence type="ECO:0000313" key="4">
    <source>
        <dbReference type="Proteomes" id="UP000274429"/>
    </source>
</evidence>
<reference evidence="5" key="1">
    <citation type="submission" date="2016-04" db="UniProtKB">
        <authorList>
            <consortium name="WormBaseParasite"/>
        </authorList>
    </citation>
    <scope>IDENTIFICATION</scope>
</reference>
<gene>
    <name evidence="3" type="ORF">TTAC_LOCUS8277</name>
</gene>
<keyword evidence="4" id="KW-1185">Reference proteome</keyword>
<feature type="compositionally biased region" description="Basic residues" evidence="1">
    <location>
        <begin position="38"/>
        <end position="47"/>
    </location>
</feature>
<accession>A0A158REX8</accession>
<name>A0A158REX8_HYDTA</name>
<organism evidence="5">
    <name type="scientific">Hydatigena taeniaeformis</name>
    <name type="common">Feline tapeworm</name>
    <name type="synonym">Taenia taeniaeformis</name>
    <dbReference type="NCBI Taxonomy" id="6205"/>
    <lineage>
        <taxon>Eukaryota</taxon>
        <taxon>Metazoa</taxon>
        <taxon>Spiralia</taxon>
        <taxon>Lophotrochozoa</taxon>
        <taxon>Platyhelminthes</taxon>
        <taxon>Cestoda</taxon>
        <taxon>Eucestoda</taxon>
        <taxon>Cyclophyllidea</taxon>
        <taxon>Taeniidae</taxon>
        <taxon>Hydatigera</taxon>
    </lineage>
</organism>
<dbReference type="PANTHER" id="PTHR21838">
    <property type="entry name" value="COILED-COIL DOMAIN-CONTAINING PROTEIN 137"/>
    <property type="match status" value="1"/>
</dbReference>
<dbReference type="WBParaSite" id="TTAC_0000829201-mRNA-1">
    <property type="protein sequence ID" value="TTAC_0000829201-mRNA-1"/>
    <property type="gene ID" value="TTAC_0000829201"/>
</dbReference>
<keyword evidence="2" id="KW-1133">Transmembrane helix</keyword>
<feature type="region of interest" description="Disordered" evidence="1">
    <location>
        <begin position="1"/>
        <end position="115"/>
    </location>
</feature>
<keyword evidence="2" id="KW-0472">Membrane</keyword>
<dbReference type="STRING" id="6205.A0A158REX8"/>
<dbReference type="InterPro" id="IPR026680">
    <property type="entry name" value="CCDC137"/>
</dbReference>
<feature type="transmembrane region" description="Helical" evidence="2">
    <location>
        <begin position="218"/>
        <end position="242"/>
    </location>
</feature>
<dbReference type="PANTHER" id="PTHR21838:SF2">
    <property type="entry name" value="COILED-COIL DOMAIN-CONTAINING PROTEIN 137"/>
    <property type="match status" value="1"/>
</dbReference>
<keyword evidence="2" id="KW-0812">Transmembrane</keyword>
<evidence type="ECO:0000256" key="2">
    <source>
        <dbReference type="SAM" id="Phobius"/>
    </source>
</evidence>
<reference evidence="3 4" key="2">
    <citation type="submission" date="2018-11" db="EMBL/GenBank/DDBJ databases">
        <authorList>
            <consortium name="Pathogen Informatics"/>
        </authorList>
    </citation>
    <scope>NUCLEOTIDE SEQUENCE [LARGE SCALE GENOMIC DNA]</scope>
</reference>
<protein>
    <submittedName>
        <fullName evidence="5">Ribosome biogenesis protein NOP53</fullName>
    </submittedName>
</protein>
<dbReference type="AlphaFoldDB" id="A0A158REX8"/>
<feature type="compositionally biased region" description="Basic residues" evidence="1">
    <location>
        <begin position="1"/>
        <end position="13"/>
    </location>
</feature>
<evidence type="ECO:0000313" key="3">
    <source>
        <dbReference type="EMBL" id="VDM32800.1"/>
    </source>
</evidence>
<dbReference type="GO" id="GO:0005634">
    <property type="term" value="C:nucleus"/>
    <property type="evidence" value="ECO:0007669"/>
    <property type="project" value="TreeGrafter"/>
</dbReference>
<dbReference type="Proteomes" id="UP000274429">
    <property type="component" value="Unassembled WGS sequence"/>
</dbReference>
<proteinExistence type="predicted"/>
<evidence type="ECO:0000256" key="1">
    <source>
        <dbReference type="SAM" id="MobiDB-lite"/>
    </source>
</evidence>
<sequence>MKKSTKKRSRRQGIKSTQLKREIKRNKPAGIKPILYTRRLKSRKQRKIKEVDPQLWSNALDSGLDDDPLSDDEQRPPSSFLEMIGRINEKKSDTGNMLKKPDVIPKQGENETPESYARRLDSCVQDELMRIAIEKADKAPLVDPETYKSEKARRALKRLAMKKARKKAFRMEKHLTGFEHLKDEVAFNEVVQGPPVLTTKPKKVGGGSRSFVAIKLHYVVTVLFCQGVVVGGLLSRVLFALLQWCPDNVFSLNAIFTMDPDALKLLEPIGACEQLSGLMVTEVGGRPRAVSKTVPNRSDELSSALVFP</sequence>
<evidence type="ECO:0000313" key="5">
    <source>
        <dbReference type="WBParaSite" id="TTAC_0000829201-mRNA-1"/>
    </source>
</evidence>
<dbReference type="OrthoDB" id="6260427at2759"/>
<dbReference type="EMBL" id="UYWX01020476">
    <property type="protein sequence ID" value="VDM32800.1"/>
    <property type="molecule type" value="Genomic_DNA"/>
</dbReference>